<evidence type="ECO:0000259" key="14">
    <source>
        <dbReference type="Pfam" id="PF03717"/>
    </source>
</evidence>
<dbReference type="GO" id="GO:0071555">
    <property type="term" value="P:cell wall organization"/>
    <property type="evidence" value="ECO:0007669"/>
    <property type="project" value="UniProtKB-KW"/>
</dbReference>
<evidence type="ECO:0000259" key="13">
    <source>
        <dbReference type="Pfam" id="PF00905"/>
    </source>
</evidence>
<evidence type="ECO:0000256" key="7">
    <source>
        <dbReference type="ARBA" id="ARBA00022984"/>
    </source>
</evidence>
<keyword evidence="5 12" id="KW-0812">Transmembrane</keyword>
<protein>
    <submittedName>
        <fullName evidence="15">Penicillin-binding protein 2</fullName>
    </submittedName>
</protein>
<feature type="domain" description="Penicillin-binding protein dimerisation" evidence="14">
    <location>
        <begin position="57"/>
        <end position="355"/>
    </location>
</feature>
<name>A0A1M4VAZ1_9CLOT</name>
<dbReference type="InterPro" id="IPR050515">
    <property type="entry name" value="Beta-lactam/transpept"/>
</dbReference>
<dbReference type="GO" id="GO:0009252">
    <property type="term" value="P:peptidoglycan biosynthetic process"/>
    <property type="evidence" value="ECO:0007669"/>
    <property type="project" value="UniProtKB-KW"/>
</dbReference>
<gene>
    <name evidence="15" type="ORF">SAMN05443638_10742</name>
</gene>
<evidence type="ECO:0000256" key="5">
    <source>
        <dbReference type="ARBA" id="ARBA00022692"/>
    </source>
</evidence>
<proteinExistence type="inferred from homology"/>
<evidence type="ECO:0000256" key="12">
    <source>
        <dbReference type="SAM" id="Phobius"/>
    </source>
</evidence>
<keyword evidence="10" id="KW-0961">Cell wall biogenesis/degradation</keyword>
<comment type="similarity">
    <text evidence="3">Belongs to the transpeptidase family.</text>
</comment>
<dbReference type="PANTHER" id="PTHR30627:SF2">
    <property type="entry name" value="PEPTIDOGLYCAN D,D-TRANSPEPTIDASE MRDA"/>
    <property type="match status" value="1"/>
</dbReference>
<dbReference type="EMBL" id="FQVM01000007">
    <property type="protein sequence ID" value="SHE66119.1"/>
    <property type="molecule type" value="Genomic_DNA"/>
</dbReference>
<keyword evidence="6" id="KW-0133">Cell shape</keyword>
<evidence type="ECO:0000256" key="9">
    <source>
        <dbReference type="ARBA" id="ARBA00023136"/>
    </source>
</evidence>
<dbReference type="GO" id="GO:0071972">
    <property type="term" value="F:peptidoglycan L,D-transpeptidase activity"/>
    <property type="evidence" value="ECO:0007669"/>
    <property type="project" value="TreeGrafter"/>
</dbReference>
<dbReference type="AlphaFoldDB" id="A0A1M4VAZ1"/>
<feature type="region of interest" description="Disordered" evidence="11">
    <location>
        <begin position="954"/>
        <end position="987"/>
    </location>
</feature>
<dbReference type="Gene3D" id="3.40.710.10">
    <property type="entry name" value="DD-peptidase/beta-lactamase superfamily"/>
    <property type="match status" value="2"/>
</dbReference>
<evidence type="ECO:0000256" key="6">
    <source>
        <dbReference type="ARBA" id="ARBA00022960"/>
    </source>
</evidence>
<reference evidence="15 16" key="1">
    <citation type="submission" date="2016-11" db="EMBL/GenBank/DDBJ databases">
        <authorList>
            <person name="Jaros S."/>
            <person name="Januszkiewicz K."/>
            <person name="Wedrychowicz H."/>
        </authorList>
    </citation>
    <scope>NUCLEOTIDE SEQUENCE [LARGE SCALE GENOMIC DNA]</scope>
    <source>
        <strain evidence="15 16">DSM 2631</strain>
    </source>
</reference>
<dbReference type="Gene3D" id="3.90.1310.10">
    <property type="entry name" value="Penicillin-binding protein 2a (Domain 2)"/>
    <property type="match status" value="2"/>
</dbReference>
<evidence type="ECO:0000256" key="3">
    <source>
        <dbReference type="ARBA" id="ARBA00007171"/>
    </source>
</evidence>
<evidence type="ECO:0000313" key="16">
    <source>
        <dbReference type="Proteomes" id="UP000184035"/>
    </source>
</evidence>
<dbReference type="SUPFAM" id="SSF56601">
    <property type="entry name" value="beta-lactamase/transpeptidase-like"/>
    <property type="match status" value="1"/>
</dbReference>
<dbReference type="GO" id="GO:0005886">
    <property type="term" value="C:plasma membrane"/>
    <property type="evidence" value="ECO:0007669"/>
    <property type="project" value="UniProtKB-SubCell"/>
</dbReference>
<evidence type="ECO:0000256" key="11">
    <source>
        <dbReference type="SAM" id="MobiDB-lite"/>
    </source>
</evidence>
<evidence type="ECO:0000256" key="10">
    <source>
        <dbReference type="ARBA" id="ARBA00023316"/>
    </source>
</evidence>
<comment type="subcellular location">
    <subcellularLocation>
        <location evidence="2">Cell membrane</location>
    </subcellularLocation>
    <subcellularLocation>
        <location evidence="1">Membrane</location>
        <topology evidence="1">Single-pass membrane protein</topology>
    </subcellularLocation>
</comment>
<dbReference type="Pfam" id="PF03717">
    <property type="entry name" value="PBP_dimer"/>
    <property type="match status" value="1"/>
</dbReference>
<feature type="domain" description="Penicillin-binding protein transpeptidase" evidence="13">
    <location>
        <begin position="407"/>
        <end position="613"/>
    </location>
</feature>
<dbReference type="GO" id="GO:0008360">
    <property type="term" value="P:regulation of cell shape"/>
    <property type="evidence" value="ECO:0007669"/>
    <property type="project" value="UniProtKB-KW"/>
</dbReference>
<feature type="transmembrane region" description="Helical" evidence="12">
    <location>
        <begin position="12"/>
        <end position="34"/>
    </location>
</feature>
<dbReference type="InterPro" id="IPR001460">
    <property type="entry name" value="PCN-bd_Tpept"/>
</dbReference>
<evidence type="ECO:0000313" key="15">
    <source>
        <dbReference type="EMBL" id="SHE66119.1"/>
    </source>
</evidence>
<dbReference type="InterPro" id="IPR012338">
    <property type="entry name" value="Beta-lactam/transpept-like"/>
</dbReference>
<keyword evidence="7" id="KW-0573">Peptidoglycan synthesis</keyword>
<keyword evidence="16" id="KW-1185">Reference proteome</keyword>
<keyword evidence="9 12" id="KW-0472">Membrane</keyword>
<organism evidence="15 16">
    <name type="scientific">Clostridium fallax</name>
    <dbReference type="NCBI Taxonomy" id="1533"/>
    <lineage>
        <taxon>Bacteria</taxon>
        <taxon>Bacillati</taxon>
        <taxon>Bacillota</taxon>
        <taxon>Clostridia</taxon>
        <taxon>Eubacteriales</taxon>
        <taxon>Clostridiaceae</taxon>
        <taxon>Clostridium</taxon>
    </lineage>
</organism>
<dbReference type="InterPro" id="IPR036138">
    <property type="entry name" value="PBP_dimer_sf"/>
</dbReference>
<dbReference type="PANTHER" id="PTHR30627">
    <property type="entry name" value="PEPTIDOGLYCAN D,D-TRANSPEPTIDASE"/>
    <property type="match status" value="1"/>
</dbReference>
<feature type="domain" description="Penicillin-binding protein transpeptidase" evidence="13">
    <location>
        <begin position="750"/>
        <end position="910"/>
    </location>
</feature>
<evidence type="ECO:0000256" key="1">
    <source>
        <dbReference type="ARBA" id="ARBA00004167"/>
    </source>
</evidence>
<evidence type="ECO:0000256" key="8">
    <source>
        <dbReference type="ARBA" id="ARBA00022989"/>
    </source>
</evidence>
<dbReference type="Gene3D" id="3.30.1390.30">
    <property type="entry name" value="Penicillin-binding protein 2a, domain 3"/>
    <property type="match status" value="1"/>
</dbReference>
<dbReference type="InterPro" id="IPR005311">
    <property type="entry name" value="PBP_dimer"/>
</dbReference>
<dbReference type="Pfam" id="PF00905">
    <property type="entry name" value="Transpeptidase"/>
    <property type="match status" value="2"/>
</dbReference>
<accession>A0A1M4VAZ1</accession>
<dbReference type="OrthoDB" id="9757901at2"/>
<dbReference type="GO" id="GO:0008658">
    <property type="term" value="F:penicillin binding"/>
    <property type="evidence" value="ECO:0007669"/>
    <property type="project" value="InterPro"/>
</dbReference>
<sequence>MKNTTKKKKPINRYSVLIGIMFGIFSVILLRLLYLQVYKYNDYKDKANTAARRFLAEKAPRGKIYDSSDNLLATNKQTYNITFTETDKSTKDFFTTMEKVFSQLDDRGEKQIDDFKLKVDEDGKVYFDFGNVDDETKKALEIRFKRDRGLNDSIRKKLFKGKEGDLTDDEESQINEELLKITPDETFNYLIKLYGLYGLLNPTKDEIKQLKEEDSSEIAKKVEEKYSKQDIRRYMVVKDAIKIQSFSGFKPITVAANINQDTAFIFLQKLNDMPGINVVLEPMRYYPYGNLASSVLGYVSSINSDKKDRYEEKGYDVSTDKIGVAGIEAAFERILKGAKGGTTVKVNSSGRKTEELFKLEPAPGENVHLSIDKNIQYSAEQMLKHQLEFLQTGRAAEDVDTRNATRGAAVAIEVKTGRILSMVSYPDFDPNVFSTPGALTPDTMKEYFNTDIEQKGEAFIKARGLKTSIDTVFPKDKNGNREDRYDVLPKPMYNYATMGLFPPGSTFKPMTAVAALSEGVVTPNEVIPEKYYFNEHPEVFGKTFAPQDNKDHGANIDIRKAIAVSCNHYFYETGYRMYMKNGRNIGALDSIAHYAWKAGLGVDPNSDAKPSTGIEIAENFGQTYNFQSFKKQNIYYAKYELVDSLEKGAIDSYIFAPLDIAYNEDDSEPIKKAKQNLKDIVNDRLNQIGNSDFKNGSSDFNKKTKAAIEELQKVSPKYQKSIADFEAKGKKNSVKTVVFALEQFISNKDGAITTPAELVYDSIGQGTNNFTLVQLANYIATVVNGGTRYKAHLVDKITNSEGETVEEFKPEILDKIDMSESTVNAIREGMEMTNSVDVGTAASVFRGFPIRTGGKTGTATFREDQKTFGREAFGVYVSAAPINDPEIAVAVVIYDGGHGYLGAPVARAIYETYYRDKLKTENPNYKPTFMDGGTYTFSLNPPLDDVKDDGVHLSEQKQLEKTKLEEKQKAEEEKKKAEEEKKAAKVK</sequence>
<evidence type="ECO:0000256" key="2">
    <source>
        <dbReference type="ARBA" id="ARBA00004236"/>
    </source>
</evidence>
<dbReference type="STRING" id="1533.SAMN05443638_10742"/>
<dbReference type="RefSeq" id="WP_072894336.1">
    <property type="nucleotide sequence ID" value="NZ_FQVM01000007.1"/>
</dbReference>
<dbReference type="SUPFAM" id="SSF56519">
    <property type="entry name" value="Penicillin binding protein dimerisation domain"/>
    <property type="match status" value="1"/>
</dbReference>
<dbReference type="Proteomes" id="UP000184035">
    <property type="component" value="Unassembled WGS sequence"/>
</dbReference>
<keyword evidence="8 12" id="KW-1133">Transmembrane helix</keyword>
<keyword evidence="4" id="KW-1003">Cell membrane</keyword>
<evidence type="ECO:0000256" key="4">
    <source>
        <dbReference type="ARBA" id="ARBA00022475"/>
    </source>
</evidence>